<dbReference type="Pfam" id="PF00274">
    <property type="entry name" value="Glycolytic"/>
    <property type="match status" value="1"/>
</dbReference>
<dbReference type="InterPro" id="IPR013785">
    <property type="entry name" value="Aldolase_TIM"/>
</dbReference>
<dbReference type="EMBL" id="CAMXCT020001514">
    <property type="protein sequence ID" value="CAL1144168.1"/>
    <property type="molecule type" value="Genomic_DNA"/>
</dbReference>
<dbReference type="GO" id="GO:0004332">
    <property type="term" value="F:fructose-bisphosphate aldolase activity"/>
    <property type="evidence" value="ECO:0007669"/>
    <property type="project" value="UniProtKB-EC"/>
</dbReference>
<dbReference type="GO" id="GO:0006096">
    <property type="term" value="P:glycolytic process"/>
    <property type="evidence" value="ECO:0007669"/>
    <property type="project" value="UniProtKB-KW"/>
</dbReference>
<dbReference type="OrthoDB" id="444430at2759"/>
<protein>
    <recommendedName>
        <fullName evidence="3">fructose-bisphosphate aldolase</fullName>
        <ecNumber evidence="3">4.1.2.13</ecNumber>
    </recommendedName>
</protein>
<evidence type="ECO:0000256" key="4">
    <source>
        <dbReference type="ARBA" id="ARBA00023152"/>
    </source>
</evidence>
<reference evidence="6" key="1">
    <citation type="submission" date="2022-10" db="EMBL/GenBank/DDBJ databases">
        <authorList>
            <person name="Chen Y."/>
            <person name="Dougan E. K."/>
            <person name="Chan C."/>
            <person name="Rhodes N."/>
            <person name="Thang M."/>
        </authorList>
    </citation>
    <scope>NUCLEOTIDE SEQUENCE</scope>
</reference>
<dbReference type="EMBL" id="CAMXCT010001514">
    <property type="protein sequence ID" value="CAI3990793.1"/>
    <property type="molecule type" value="Genomic_DNA"/>
</dbReference>
<dbReference type="InterPro" id="IPR000741">
    <property type="entry name" value="FBA_I"/>
</dbReference>
<sequence length="139" mass="15823">MFSNTRIPTLLDISDIYEFPPSPSQGPGTIGGRFENVGVENTEEHRRIYRQMLYETPGINNYLSAAILDPETMYQKDDDGVPFPQALEKRNIIPGVKPHLKVYELPGCPGDTVMQGLDSLAQRCKEYKVQRLRWLRLAV</sequence>
<comment type="similarity">
    <text evidence="2">Belongs to the class I fructose-bisphosphate aldolase family.</text>
</comment>
<dbReference type="EC" id="4.1.2.13" evidence="3"/>
<name>A0A9P1CGX1_9DINO</name>
<keyword evidence="5" id="KW-0456">Lyase</keyword>
<evidence type="ECO:0000313" key="7">
    <source>
        <dbReference type="EMBL" id="CAL1144168.1"/>
    </source>
</evidence>
<reference evidence="7" key="2">
    <citation type="submission" date="2024-04" db="EMBL/GenBank/DDBJ databases">
        <authorList>
            <person name="Chen Y."/>
            <person name="Shah S."/>
            <person name="Dougan E. K."/>
            <person name="Thang M."/>
            <person name="Chan C."/>
        </authorList>
    </citation>
    <scope>NUCLEOTIDE SEQUENCE [LARGE SCALE GENOMIC DNA]</scope>
</reference>
<evidence type="ECO:0000313" key="6">
    <source>
        <dbReference type="EMBL" id="CAI3990793.1"/>
    </source>
</evidence>
<dbReference type="SUPFAM" id="SSF51569">
    <property type="entry name" value="Aldolase"/>
    <property type="match status" value="1"/>
</dbReference>
<comment type="pathway">
    <text evidence="1">Carbohydrate degradation; glycolysis; D-glyceraldehyde 3-phosphate and glycerone phosphate from D-glucose: step 4/4.</text>
</comment>
<dbReference type="Proteomes" id="UP001152797">
    <property type="component" value="Unassembled WGS sequence"/>
</dbReference>
<evidence type="ECO:0000313" key="8">
    <source>
        <dbReference type="Proteomes" id="UP001152797"/>
    </source>
</evidence>
<comment type="caution">
    <text evidence="6">The sequence shown here is derived from an EMBL/GenBank/DDBJ whole genome shotgun (WGS) entry which is preliminary data.</text>
</comment>
<evidence type="ECO:0000256" key="2">
    <source>
        <dbReference type="ARBA" id="ARBA00010387"/>
    </source>
</evidence>
<dbReference type="EMBL" id="CAMXCT030001514">
    <property type="protein sequence ID" value="CAL4778105.1"/>
    <property type="molecule type" value="Genomic_DNA"/>
</dbReference>
<evidence type="ECO:0000256" key="3">
    <source>
        <dbReference type="ARBA" id="ARBA00013068"/>
    </source>
</evidence>
<accession>A0A9P1CGX1</accession>
<gene>
    <name evidence="6" type="ORF">C1SCF055_LOCUS17748</name>
</gene>
<evidence type="ECO:0000256" key="5">
    <source>
        <dbReference type="ARBA" id="ARBA00023239"/>
    </source>
</evidence>
<dbReference type="Gene3D" id="3.20.20.70">
    <property type="entry name" value="Aldolase class I"/>
    <property type="match status" value="1"/>
</dbReference>
<organism evidence="6">
    <name type="scientific">Cladocopium goreaui</name>
    <dbReference type="NCBI Taxonomy" id="2562237"/>
    <lineage>
        <taxon>Eukaryota</taxon>
        <taxon>Sar</taxon>
        <taxon>Alveolata</taxon>
        <taxon>Dinophyceae</taxon>
        <taxon>Suessiales</taxon>
        <taxon>Symbiodiniaceae</taxon>
        <taxon>Cladocopium</taxon>
    </lineage>
</organism>
<keyword evidence="8" id="KW-1185">Reference proteome</keyword>
<keyword evidence="4" id="KW-0324">Glycolysis</keyword>
<proteinExistence type="inferred from homology"/>
<evidence type="ECO:0000256" key="1">
    <source>
        <dbReference type="ARBA" id="ARBA00004714"/>
    </source>
</evidence>
<dbReference type="AlphaFoldDB" id="A0A9P1CGX1"/>
<dbReference type="PANTHER" id="PTHR11627">
    <property type="entry name" value="FRUCTOSE-BISPHOSPHATE ALDOLASE"/>
    <property type="match status" value="1"/>
</dbReference>